<protein>
    <submittedName>
        <fullName evidence="2">Type II toxin-antitoxin system death-on-curing family toxin</fullName>
    </submittedName>
</protein>
<accession>A0ABZ0RP62</accession>
<dbReference type="Pfam" id="PF02661">
    <property type="entry name" value="Fic"/>
    <property type="match status" value="1"/>
</dbReference>
<organism evidence="2 3">
    <name type="scientific">Coraliomargarita algicola</name>
    <dbReference type="NCBI Taxonomy" id="3092156"/>
    <lineage>
        <taxon>Bacteria</taxon>
        <taxon>Pseudomonadati</taxon>
        <taxon>Verrucomicrobiota</taxon>
        <taxon>Opitutia</taxon>
        <taxon>Puniceicoccales</taxon>
        <taxon>Coraliomargaritaceae</taxon>
        <taxon>Coraliomargarita</taxon>
    </lineage>
</organism>
<evidence type="ECO:0000313" key="2">
    <source>
        <dbReference type="EMBL" id="WPJ97216.1"/>
    </source>
</evidence>
<dbReference type="PROSITE" id="PS51459">
    <property type="entry name" value="FIDO"/>
    <property type="match status" value="1"/>
</dbReference>
<dbReference type="Proteomes" id="UP001324993">
    <property type="component" value="Chromosome"/>
</dbReference>
<sequence length="126" mass="13757">MDEPLFLRVEDVEKLHTMSLQRFGGSEGLRDRNAFESAVHHPKNIFCYDQGDLFDMAAAYCVHIAQAQAFLDGNKRTGAASAIVFLDANGYPITGDSMRIHEALIAVATGEMDRAGVAALLRELTA</sequence>
<dbReference type="InterPro" id="IPR003812">
    <property type="entry name" value="Fido"/>
</dbReference>
<name>A0ABZ0RP62_9BACT</name>
<dbReference type="NCBIfam" id="TIGR01550">
    <property type="entry name" value="DOC_P1"/>
    <property type="match status" value="1"/>
</dbReference>
<evidence type="ECO:0000313" key="3">
    <source>
        <dbReference type="Proteomes" id="UP001324993"/>
    </source>
</evidence>
<dbReference type="InterPro" id="IPR053737">
    <property type="entry name" value="Type_II_TA_Toxin"/>
</dbReference>
<evidence type="ECO:0000259" key="1">
    <source>
        <dbReference type="PROSITE" id="PS51459"/>
    </source>
</evidence>
<proteinExistence type="predicted"/>
<dbReference type="SUPFAM" id="SSF140931">
    <property type="entry name" value="Fic-like"/>
    <property type="match status" value="1"/>
</dbReference>
<dbReference type="InterPro" id="IPR036597">
    <property type="entry name" value="Fido-like_dom_sf"/>
</dbReference>
<dbReference type="Gene3D" id="1.20.120.1870">
    <property type="entry name" value="Fic/DOC protein, Fido domain"/>
    <property type="match status" value="1"/>
</dbReference>
<dbReference type="PANTHER" id="PTHR39426:SF1">
    <property type="entry name" value="HOMOLOGY TO DEATH-ON-CURING PROTEIN OF PHAGE P1"/>
    <property type="match status" value="1"/>
</dbReference>
<feature type="domain" description="Fido" evidence="1">
    <location>
        <begin position="7"/>
        <end position="123"/>
    </location>
</feature>
<dbReference type="PIRSF" id="PIRSF018297">
    <property type="entry name" value="Doc"/>
    <property type="match status" value="1"/>
</dbReference>
<dbReference type="InterPro" id="IPR006440">
    <property type="entry name" value="Doc"/>
</dbReference>
<reference evidence="2 3" key="1">
    <citation type="submission" date="2023-11" db="EMBL/GenBank/DDBJ databases">
        <title>Coraliomargarita sp. nov., isolated from marine algae.</title>
        <authorList>
            <person name="Lee J.K."/>
            <person name="Baek J.H."/>
            <person name="Kim J.M."/>
            <person name="Choi D.G."/>
            <person name="Jeon C.O."/>
        </authorList>
    </citation>
    <scope>NUCLEOTIDE SEQUENCE [LARGE SCALE GENOMIC DNA]</scope>
    <source>
        <strain evidence="2 3">J2-16</strain>
    </source>
</reference>
<dbReference type="EMBL" id="CP138858">
    <property type="protein sequence ID" value="WPJ97216.1"/>
    <property type="molecule type" value="Genomic_DNA"/>
</dbReference>
<dbReference type="RefSeq" id="WP_319834062.1">
    <property type="nucleotide sequence ID" value="NZ_CP138858.1"/>
</dbReference>
<dbReference type="PANTHER" id="PTHR39426">
    <property type="entry name" value="HOMOLOGY TO DEATH-ON-CURING PROTEIN OF PHAGE P1"/>
    <property type="match status" value="1"/>
</dbReference>
<gene>
    <name evidence="2" type="ORF">SH580_05785</name>
</gene>
<keyword evidence="3" id="KW-1185">Reference proteome</keyword>